<name>A0A9D2EJ33_9MICO</name>
<dbReference type="InterPro" id="IPR036754">
    <property type="entry name" value="YbaK/aa-tRNA-synt-asso_dom_sf"/>
</dbReference>
<evidence type="ECO:0000256" key="4">
    <source>
        <dbReference type="PIRNR" id="PIRNR006181"/>
    </source>
</evidence>
<protein>
    <recommendedName>
        <fullName evidence="4">Cys-tRNA(Pro)/Cys-tRNA(Cys) deacylase</fullName>
        <ecNumber evidence="4">4.2.-.-</ecNumber>
    </recommendedName>
</protein>
<dbReference type="GO" id="GO:0016829">
    <property type="term" value="F:lyase activity"/>
    <property type="evidence" value="ECO:0007669"/>
    <property type="project" value="UniProtKB-KW"/>
</dbReference>
<dbReference type="AlphaFoldDB" id="A0A9D2EJ33"/>
<dbReference type="PANTHER" id="PTHR30411">
    <property type="entry name" value="CYTOPLASMIC PROTEIN"/>
    <property type="match status" value="1"/>
</dbReference>
<dbReference type="PIRSF" id="PIRSF006181">
    <property type="entry name" value="EbsC_YbaK"/>
    <property type="match status" value="1"/>
</dbReference>
<evidence type="ECO:0000259" key="5">
    <source>
        <dbReference type="Pfam" id="PF04073"/>
    </source>
</evidence>
<dbReference type="NCBIfam" id="TIGR00011">
    <property type="entry name" value="YbaK_EbsC"/>
    <property type="match status" value="1"/>
</dbReference>
<feature type="domain" description="YbaK/aminoacyl-tRNA synthetase-associated" evidence="5">
    <location>
        <begin position="40"/>
        <end position="156"/>
    </location>
</feature>
<dbReference type="GO" id="GO:0006412">
    <property type="term" value="P:translation"/>
    <property type="evidence" value="ECO:0007669"/>
    <property type="project" value="UniProtKB-KW"/>
</dbReference>
<proteinExistence type="inferred from homology"/>
<dbReference type="EMBL" id="DXBY01000337">
    <property type="protein sequence ID" value="HIZ38051.1"/>
    <property type="molecule type" value="Genomic_DNA"/>
</dbReference>
<dbReference type="GO" id="GO:0002161">
    <property type="term" value="F:aminoacyl-tRNA deacylase activity"/>
    <property type="evidence" value="ECO:0007669"/>
    <property type="project" value="InterPro"/>
</dbReference>
<dbReference type="InterPro" id="IPR004369">
    <property type="entry name" value="Prolyl-tRNA_editing_YbaK/EbsC"/>
</dbReference>
<reference evidence="6" key="2">
    <citation type="submission" date="2021-04" db="EMBL/GenBank/DDBJ databases">
        <authorList>
            <person name="Gilroy R."/>
        </authorList>
    </citation>
    <scope>NUCLEOTIDE SEQUENCE</scope>
    <source>
        <strain evidence="6">ChiGjej4B4-7305</strain>
    </source>
</reference>
<keyword evidence="3 4" id="KW-0456">Lyase</keyword>
<keyword evidence="2 4" id="KW-0648">Protein biosynthesis</keyword>
<dbReference type="SUPFAM" id="SSF55826">
    <property type="entry name" value="YbaK/ProRS associated domain"/>
    <property type="match status" value="1"/>
</dbReference>
<dbReference type="InterPro" id="IPR007214">
    <property type="entry name" value="YbaK/aa-tRNA-synth-assoc-dom"/>
</dbReference>
<organism evidence="6 7">
    <name type="scientific">Candidatus Ruania gallistercoris</name>
    <dbReference type="NCBI Taxonomy" id="2838746"/>
    <lineage>
        <taxon>Bacteria</taxon>
        <taxon>Bacillati</taxon>
        <taxon>Actinomycetota</taxon>
        <taxon>Actinomycetes</taxon>
        <taxon>Micrococcales</taxon>
        <taxon>Ruaniaceae</taxon>
        <taxon>Ruania</taxon>
    </lineage>
</organism>
<evidence type="ECO:0000313" key="7">
    <source>
        <dbReference type="Proteomes" id="UP000824037"/>
    </source>
</evidence>
<comment type="similarity">
    <text evidence="1 4">Belongs to the prolyl-tRNA editing family. YbaK/EbsC subfamily.</text>
</comment>
<dbReference type="Gene3D" id="3.90.960.10">
    <property type="entry name" value="YbaK/aminoacyl-tRNA synthetase-associated domain"/>
    <property type="match status" value="1"/>
</dbReference>
<dbReference type="PANTHER" id="PTHR30411:SF0">
    <property type="entry name" value="CYS-TRNA(PRO)_CYS-TRNA(CYS) DEACYLASE YBAK"/>
    <property type="match status" value="1"/>
</dbReference>
<evidence type="ECO:0000256" key="3">
    <source>
        <dbReference type="ARBA" id="ARBA00023239"/>
    </source>
</evidence>
<dbReference type="Pfam" id="PF04073">
    <property type="entry name" value="tRNA_edit"/>
    <property type="match status" value="1"/>
</dbReference>
<comment type="caution">
    <text evidence="6">The sequence shown here is derived from an EMBL/GenBank/DDBJ whole genome shotgun (WGS) entry which is preliminary data.</text>
</comment>
<evidence type="ECO:0000256" key="2">
    <source>
        <dbReference type="ARBA" id="ARBA00022917"/>
    </source>
</evidence>
<evidence type="ECO:0000256" key="1">
    <source>
        <dbReference type="ARBA" id="ARBA00009798"/>
    </source>
</evidence>
<accession>A0A9D2EJ33</accession>
<dbReference type="EC" id="4.2.-.-" evidence="4"/>
<gene>
    <name evidence="6" type="primary">ybaK</name>
    <name evidence="6" type="ORF">H9815_19930</name>
</gene>
<sequence length="169" mass="17383">MSRIRAGAAPATAALTEAGIAFQVHPYSHDPGSELSFGLEAAAALGVEPHLVFKTLVVRVSGLDRHGGLAVALVPVTESLDLKAVAQAFGQKKAALAPPADAQRSSGYVTGGISPIGQRTALPTLIDRTAEPLDRIYVSGGRRGLDVSLAPADLVTATGGRFVPVVVRR</sequence>
<evidence type="ECO:0000313" key="6">
    <source>
        <dbReference type="EMBL" id="HIZ38051.1"/>
    </source>
</evidence>
<dbReference type="Proteomes" id="UP000824037">
    <property type="component" value="Unassembled WGS sequence"/>
</dbReference>
<reference evidence="6" key="1">
    <citation type="journal article" date="2021" name="PeerJ">
        <title>Extensive microbial diversity within the chicken gut microbiome revealed by metagenomics and culture.</title>
        <authorList>
            <person name="Gilroy R."/>
            <person name="Ravi A."/>
            <person name="Getino M."/>
            <person name="Pursley I."/>
            <person name="Horton D.L."/>
            <person name="Alikhan N.F."/>
            <person name="Baker D."/>
            <person name="Gharbi K."/>
            <person name="Hall N."/>
            <person name="Watson M."/>
            <person name="Adriaenssens E.M."/>
            <person name="Foster-Nyarko E."/>
            <person name="Jarju S."/>
            <person name="Secka A."/>
            <person name="Antonio M."/>
            <person name="Oren A."/>
            <person name="Chaudhuri R.R."/>
            <person name="La Ragione R."/>
            <person name="Hildebrand F."/>
            <person name="Pallen M.J."/>
        </authorList>
    </citation>
    <scope>NUCLEOTIDE SEQUENCE</scope>
    <source>
        <strain evidence="6">ChiGjej4B4-7305</strain>
    </source>
</reference>
<dbReference type="CDD" id="cd00002">
    <property type="entry name" value="YbaK_deacylase"/>
    <property type="match status" value="1"/>
</dbReference>